<dbReference type="Pfam" id="PF03464">
    <property type="entry name" value="eRF1_2"/>
    <property type="match status" value="1"/>
</dbReference>
<evidence type="ECO:0000256" key="3">
    <source>
        <dbReference type="ARBA" id="ARBA00009504"/>
    </source>
</evidence>
<dbReference type="STRING" id="145388.A0A0D2KL06"/>
<dbReference type="GeneID" id="25728774"/>
<dbReference type="GO" id="GO:0070481">
    <property type="term" value="P:nuclear-transcribed mRNA catabolic process, non-stop decay"/>
    <property type="evidence" value="ECO:0007669"/>
    <property type="project" value="InterPro"/>
</dbReference>
<keyword evidence="8" id="KW-1185">Reference proteome</keyword>
<protein>
    <recommendedName>
        <fullName evidence="6">eRF1/Pelota-like N-terminal domain-containing protein</fullName>
    </recommendedName>
</protein>
<comment type="subcellular location">
    <subcellularLocation>
        <location evidence="2">Cytoplasm</location>
    </subcellularLocation>
</comment>
<name>A0A0D2KL06_9CHLO</name>
<dbReference type="SUPFAM" id="SSF159065">
    <property type="entry name" value="Dom34/Pelota N-terminal domain-like"/>
    <property type="match status" value="1"/>
</dbReference>
<dbReference type="SMART" id="SM01194">
    <property type="entry name" value="eRF1_1"/>
    <property type="match status" value="1"/>
</dbReference>
<dbReference type="GO" id="GO:0032790">
    <property type="term" value="P:ribosome disassembly"/>
    <property type="evidence" value="ECO:0007669"/>
    <property type="project" value="TreeGrafter"/>
</dbReference>
<comment type="cofactor">
    <cofactor evidence="1">
        <name>a divalent metal cation</name>
        <dbReference type="ChEBI" id="CHEBI:60240"/>
    </cofactor>
</comment>
<dbReference type="KEGG" id="mng:MNEG_11505"/>
<dbReference type="AlphaFoldDB" id="A0A0D2KL06"/>
<dbReference type="InterPro" id="IPR005140">
    <property type="entry name" value="eRF1_Pelota-like_N"/>
</dbReference>
<dbReference type="EMBL" id="KK102993">
    <property type="protein sequence ID" value="KIY96458.1"/>
    <property type="molecule type" value="Genomic_DNA"/>
</dbReference>
<evidence type="ECO:0000256" key="4">
    <source>
        <dbReference type="ARBA" id="ARBA00022490"/>
    </source>
</evidence>
<dbReference type="Pfam" id="PF26356">
    <property type="entry name" value="Pelota_N"/>
    <property type="match status" value="1"/>
</dbReference>
<dbReference type="FunFam" id="3.30.1330.30:FF:000008">
    <property type="entry name" value="Protein pelota homolog"/>
    <property type="match status" value="1"/>
</dbReference>
<dbReference type="RefSeq" id="XP_013895478.1">
    <property type="nucleotide sequence ID" value="XM_014040024.1"/>
</dbReference>
<dbReference type="Gene3D" id="3.30.420.60">
    <property type="entry name" value="eRF1 domain 2"/>
    <property type="match status" value="1"/>
</dbReference>
<sequence>MKLLYQSYIKNGEGEIKLVAEEAEDMWHAYNLIREGDHVTATTFRKVAKDSGMGADSERIKLKLTILVEGVEFDPEGGVIRLKGKNLTESEWVKLGSYHTLELEQQRAFTVRKDAWDALDVERVRQACDPKLSADLAAVLITEGLAQVCLVGSATTLVRAKIETNLPRKRGAAAAGYDKAWDKFQNTVFEAVVRHVDWEVVKCLVIAGPGFAKDSFKWAGAAYKHSLKEVLSLPAIASQIKDTKAAREVTALKEFYDMLSNDPARAFYGPGHVLAAAELGAIQTLLISDKLFRVNDVAKRKKYAALVEGVQAAGGEALVFSSMHVSGEQLNQLSGIAAVLRFPLPELEDQELVEEA</sequence>
<dbReference type="InterPro" id="IPR004405">
    <property type="entry name" value="TF_pelota"/>
</dbReference>
<dbReference type="SUPFAM" id="SSF53137">
    <property type="entry name" value="Translational machinery components"/>
    <property type="match status" value="1"/>
</dbReference>
<dbReference type="InterPro" id="IPR029064">
    <property type="entry name" value="Ribosomal_eL30-like_sf"/>
</dbReference>
<evidence type="ECO:0000256" key="2">
    <source>
        <dbReference type="ARBA" id="ARBA00004496"/>
    </source>
</evidence>
<evidence type="ECO:0000256" key="5">
    <source>
        <dbReference type="ARBA" id="ARBA00022723"/>
    </source>
</evidence>
<evidence type="ECO:0000259" key="6">
    <source>
        <dbReference type="SMART" id="SM01194"/>
    </source>
</evidence>
<keyword evidence="5" id="KW-0479">Metal-binding</keyword>
<feature type="domain" description="eRF1/Pelota-like N-terminal" evidence="6">
    <location>
        <begin position="1"/>
        <end position="129"/>
    </location>
</feature>
<dbReference type="PANTHER" id="PTHR10853">
    <property type="entry name" value="PELOTA"/>
    <property type="match status" value="1"/>
</dbReference>
<dbReference type="InterPro" id="IPR005142">
    <property type="entry name" value="eRF1_3"/>
</dbReference>
<evidence type="ECO:0000313" key="7">
    <source>
        <dbReference type="EMBL" id="KIY96458.1"/>
    </source>
</evidence>
<accession>A0A0D2KL06</accession>
<dbReference type="GO" id="GO:0071025">
    <property type="term" value="P:RNA surveillance"/>
    <property type="evidence" value="ECO:0007669"/>
    <property type="project" value="InterPro"/>
</dbReference>
<dbReference type="Proteomes" id="UP000054498">
    <property type="component" value="Unassembled WGS sequence"/>
</dbReference>
<dbReference type="OrthoDB" id="10249111at2759"/>
<dbReference type="Pfam" id="PF03465">
    <property type="entry name" value="eRF1_3"/>
    <property type="match status" value="1"/>
</dbReference>
<dbReference type="Gene3D" id="3.30.1330.30">
    <property type="match status" value="1"/>
</dbReference>
<evidence type="ECO:0000256" key="1">
    <source>
        <dbReference type="ARBA" id="ARBA00001968"/>
    </source>
</evidence>
<dbReference type="FunFam" id="2.30.30.870:FF:000001">
    <property type="entry name" value="Protein pelota homolog"/>
    <property type="match status" value="1"/>
</dbReference>
<evidence type="ECO:0000313" key="8">
    <source>
        <dbReference type="Proteomes" id="UP000054498"/>
    </source>
</evidence>
<dbReference type="GO" id="GO:0005737">
    <property type="term" value="C:cytoplasm"/>
    <property type="evidence" value="ECO:0007669"/>
    <property type="project" value="UniProtKB-SubCell"/>
</dbReference>
<keyword evidence="4" id="KW-0963">Cytoplasm</keyword>
<dbReference type="GO" id="GO:0070966">
    <property type="term" value="P:nuclear-transcribed mRNA catabolic process, no-go decay"/>
    <property type="evidence" value="ECO:0007669"/>
    <property type="project" value="InterPro"/>
</dbReference>
<dbReference type="InterPro" id="IPR042226">
    <property type="entry name" value="eFR1_2_sf"/>
</dbReference>
<proteinExistence type="inferred from homology"/>
<gene>
    <name evidence="7" type="ORF">MNEG_11505</name>
</gene>
<dbReference type="GO" id="GO:0070651">
    <property type="term" value="P:nonfunctional rRNA decay"/>
    <property type="evidence" value="ECO:0007669"/>
    <property type="project" value="TreeGrafter"/>
</dbReference>
<organism evidence="7 8">
    <name type="scientific">Monoraphidium neglectum</name>
    <dbReference type="NCBI Taxonomy" id="145388"/>
    <lineage>
        <taxon>Eukaryota</taxon>
        <taxon>Viridiplantae</taxon>
        <taxon>Chlorophyta</taxon>
        <taxon>core chlorophytes</taxon>
        <taxon>Chlorophyceae</taxon>
        <taxon>CS clade</taxon>
        <taxon>Sphaeropleales</taxon>
        <taxon>Selenastraceae</taxon>
        <taxon>Monoraphidium</taxon>
    </lineage>
</organism>
<reference evidence="7 8" key="1">
    <citation type="journal article" date="2013" name="BMC Genomics">
        <title>Reconstruction of the lipid metabolism for the microalga Monoraphidium neglectum from its genome sequence reveals characteristics suitable for biofuel production.</title>
        <authorList>
            <person name="Bogen C."/>
            <person name="Al-Dilaimi A."/>
            <person name="Albersmeier A."/>
            <person name="Wichmann J."/>
            <person name="Grundmann M."/>
            <person name="Rupp O."/>
            <person name="Lauersen K.J."/>
            <person name="Blifernez-Klassen O."/>
            <person name="Kalinowski J."/>
            <person name="Goesmann A."/>
            <person name="Mussgnug J.H."/>
            <person name="Kruse O."/>
        </authorList>
    </citation>
    <scope>NUCLEOTIDE SEQUENCE [LARGE SCALE GENOMIC DNA]</scope>
    <source>
        <strain evidence="7 8">SAG 48.87</strain>
    </source>
</reference>
<dbReference type="Gene3D" id="2.30.30.870">
    <property type="entry name" value="Pelota, domain A"/>
    <property type="match status" value="1"/>
</dbReference>
<dbReference type="GO" id="GO:0046872">
    <property type="term" value="F:metal ion binding"/>
    <property type="evidence" value="ECO:0007669"/>
    <property type="project" value="UniProtKB-KW"/>
</dbReference>
<dbReference type="SUPFAM" id="SSF55315">
    <property type="entry name" value="L30e-like"/>
    <property type="match status" value="1"/>
</dbReference>
<comment type="similarity">
    <text evidence="3">Belongs to the eukaryotic release factor 1 family. Pelota subfamily.</text>
</comment>
<dbReference type="InterPro" id="IPR038069">
    <property type="entry name" value="Pelota/DOM34_N"/>
</dbReference>
<dbReference type="PANTHER" id="PTHR10853:SF0">
    <property type="entry name" value="PROTEIN PELOTA HOMOLOG"/>
    <property type="match status" value="1"/>
</dbReference>
<dbReference type="InterPro" id="IPR058547">
    <property type="entry name" value="Pelota_N"/>
</dbReference>
<dbReference type="InterPro" id="IPR005141">
    <property type="entry name" value="eRF1_2"/>
</dbReference>